<dbReference type="PROSITE" id="PS00072">
    <property type="entry name" value="ACYL_COA_DH_1"/>
    <property type="match status" value="1"/>
</dbReference>
<gene>
    <name evidence="9" type="ORF">UFOPK2754_02832</name>
    <name evidence="10" type="ORF">UFOPK3543_02243</name>
    <name evidence="11" type="ORF">UFOPK3967_02895</name>
</gene>
<dbReference type="FunFam" id="2.40.110.10:FF:000011">
    <property type="entry name" value="Acyl-CoA dehydrogenase FadE34"/>
    <property type="match status" value="1"/>
</dbReference>
<evidence type="ECO:0000256" key="3">
    <source>
        <dbReference type="ARBA" id="ARBA00022630"/>
    </source>
</evidence>
<dbReference type="Gene3D" id="1.20.140.10">
    <property type="entry name" value="Butyryl-CoA Dehydrogenase, subunit A, domain 3"/>
    <property type="match status" value="1"/>
</dbReference>
<accession>A0A6J7HZD0</accession>
<keyword evidence="4" id="KW-0274">FAD</keyword>
<dbReference type="Pfam" id="PF02770">
    <property type="entry name" value="Acyl-CoA_dh_M"/>
    <property type="match status" value="1"/>
</dbReference>
<dbReference type="InterPro" id="IPR009075">
    <property type="entry name" value="AcylCo_DH/oxidase_C"/>
</dbReference>
<dbReference type="InterPro" id="IPR013786">
    <property type="entry name" value="AcylCoA_DH/ox_N"/>
</dbReference>
<dbReference type="Pfam" id="PF02771">
    <property type="entry name" value="Acyl-CoA_dh_N"/>
    <property type="match status" value="1"/>
</dbReference>
<dbReference type="PANTHER" id="PTHR43292:SF4">
    <property type="entry name" value="ACYL-COA DEHYDROGENASE FADE34"/>
    <property type="match status" value="1"/>
</dbReference>
<dbReference type="EMBL" id="CAEZYR010000148">
    <property type="protein sequence ID" value="CAB4766630.1"/>
    <property type="molecule type" value="Genomic_DNA"/>
</dbReference>
<evidence type="ECO:0000259" key="6">
    <source>
        <dbReference type="Pfam" id="PF00441"/>
    </source>
</evidence>
<dbReference type="GO" id="GO:0003995">
    <property type="term" value="F:acyl-CoA dehydrogenase activity"/>
    <property type="evidence" value="ECO:0007669"/>
    <property type="project" value="InterPro"/>
</dbReference>
<dbReference type="InterPro" id="IPR009100">
    <property type="entry name" value="AcylCoA_DH/oxidase_NM_dom_sf"/>
</dbReference>
<name>A0A6J7HZD0_9ZZZZ</name>
<proteinExistence type="inferred from homology"/>
<dbReference type="InterPro" id="IPR052161">
    <property type="entry name" value="Mycobact_Acyl-CoA_DH"/>
</dbReference>
<evidence type="ECO:0000313" key="11">
    <source>
        <dbReference type="EMBL" id="CAB5023275.1"/>
    </source>
</evidence>
<dbReference type="EMBL" id="CAFBOS010000263">
    <property type="protein sequence ID" value="CAB5023275.1"/>
    <property type="molecule type" value="Genomic_DNA"/>
</dbReference>
<dbReference type="InterPro" id="IPR006089">
    <property type="entry name" value="Acyl-CoA_DH_CS"/>
</dbReference>
<comment type="cofactor">
    <cofactor evidence="1">
        <name>FAD</name>
        <dbReference type="ChEBI" id="CHEBI:57692"/>
    </cofactor>
</comment>
<dbReference type="SUPFAM" id="SSF47203">
    <property type="entry name" value="Acyl-CoA dehydrogenase C-terminal domain-like"/>
    <property type="match status" value="1"/>
</dbReference>
<dbReference type="InterPro" id="IPR036250">
    <property type="entry name" value="AcylCo_DH-like_C"/>
</dbReference>
<dbReference type="PANTHER" id="PTHR43292">
    <property type="entry name" value="ACYL-COA DEHYDROGENASE"/>
    <property type="match status" value="1"/>
</dbReference>
<evidence type="ECO:0000256" key="4">
    <source>
        <dbReference type="ARBA" id="ARBA00022827"/>
    </source>
</evidence>
<dbReference type="Gene3D" id="1.10.540.10">
    <property type="entry name" value="Acyl-CoA dehydrogenase/oxidase, N-terminal domain"/>
    <property type="match status" value="1"/>
</dbReference>
<keyword evidence="5" id="KW-0560">Oxidoreductase</keyword>
<dbReference type="EMBL" id="CAFBMH010000102">
    <property type="protein sequence ID" value="CAB4923839.1"/>
    <property type="molecule type" value="Genomic_DNA"/>
</dbReference>
<dbReference type="InterPro" id="IPR046373">
    <property type="entry name" value="Acyl-CoA_Oxase/DH_mid-dom_sf"/>
</dbReference>
<dbReference type="InterPro" id="IPR006091">
    <property type="entry name" value="Acyl-CoA_Oxase/DH_mid-dom"/>
</dbReference>
<dbReference type="GO" id="GO:0050660">
    <property type="term" value="F:flavin adenine dinucleotide binding"/>
    <property type="evidence" value="ECO:0007669"/>
    <property type="project" value="InterPro"/>
</dbReference>
<dbReference type="SUPFAM" id="SSF56645">
    <property type="entry name" value="Acyl-CoA dehydrogenase NM domain-like"/>
    <property type="match status" value="1"/>
</dbReference>
<evidence type="ECO:0000256" key="1">
    <source>
        <dbReference type="ARBA" id="ARBA00001974"/>
    </source>
</evidence>
<evidence type="ECO:0000313" key="10">
    <source>
        <dbReference type="EMBL" id="CAB4923839.1"/>
    </source>
</evidence>
<dbReference type="Gene3D" id="2.40.110.10">
    <property type="entry name" value="Butyryl-CoA Dehydrogenase, subunit A, domain 2"/>
    <property type="match status" value="1"/>
</dbReference>
<dbReference type="GO" id="GO:0005886">
    <property type="term" value="C:plasma membrane"/>
    <property type="evidence" value="ECO:0007669"/>
    <property type="project" value="TreeGrafter"/>
</dbReference>
<reference evidence="10" key="1">
    <citation type="submission" date="2020-05" db="EMBL/GenBank/DDBJ databases">
        <authorList>
            <person name="Chiriac C."/>
            <person name="Salcher M."/>
            <person name="Ghai R."/>
            <person name="Kavagutti S V."/>
        </authorList>
    </citation>
    <scope>NUCLEOTIDE SEQUENCE</scope>
</reference>
<feature type="domain" description="Acyl-CoA dehydrogenase/oxidase N-terminal" evidence="8">
    <location>
        <begin position="17"/>
        <end position="117"/>
    </location>
</feature>
<evidence type="ECO:0000259" key="8">
    <source>
        <dbReference type="Pfam" id="PF02771"/>
    </source>
</evidence>
<protein>
    <submittedName>
        <fullName evidence="10">Unannotated protein</fullName>
    </submittedName>
</protein>
<organism evidence="10">
    <name type="scientific">freshwater metagenome</name>
    <dbReference type="NCBI Taxonomy" id="449393"/>
    <lineage>
        <taxon>unclassified sequences</taxon>
        <taxon>metagenomes</taxon>
        <taxon>ecological metagenomes</taxon>
    </lineage>
</organism>
<feature type="domain" description="Acyl-CoA dehydrogenase/oxidase C-terminal" evidence="6">
    <location>
        <begin position="231"/>
        <end position="361"/>
    </location>
</feature>
<sequence length="368" mass="40552">MDFDLPASVAKLAEHARDVAIRMAAKADLTEDSWLIGNDADVARELGERGWLGMTWPVAEGGHGRSALERFVVFEQLISQGAPIAASWFADRQIGPTLLQFGTDEQRRRFLPDIIAGTSAWCIGMSEPDAGSDVASLRTRAIRDGANWIITGRKIWTSGAAHADWCYLVARTDPDAPQHAGLSEFLVDMRSPGIEVSPVIDMTGNQHFCEVTFEDVVVPGENLVGSLNGSFKQIMRQMEHERGGIDRLVSNRALYLEARAHAEVDNLVLRQEIAAIETTYRIGRLLVLREMLGQAPTGFSAATKTICTEHEQRVAQFCGRVAGPQAMLWNRVSRNICYAPAYTIMGGTTQILRNILGERVLGLPREPR</sequence>
<dbReference type="Pfam" id="PF00441">
    <property type="entry name" value="Acyl-CoA_dh_1"/>
    <property type="match status" value="1"/>
</dbReference>
<comment type="similarity">
    <text evidence="2">Belongs to the acyl-CoA dehydrogenase family.</text>
</comment>
<keyword evidence="3" id="KW-0285">Flavoprotein</keyword>
<feature type="domain" description="Acyl-CoA oxidase/dehydrogenase middle" evidence="7">
    <location>
        <begin position="122"/>
        <end position="216"/>
    </location>
</feature>
<evidence type="ECO:0000256" key="2">
    <source>
        <dbReference type="ARBA" id="ARBA00009347"/>
    </source>
</evidence>
<evidence type="ECO:0000259" key="7">
    <source>
        <dbReference type="Pfam" id="PF02770"/>
    </source>
</evidence>
<evidence type="ECO:0000256" key="5">
    <source>
        <dbReference type="ARBA" id="ARBA00023002"/>
    </source>
</evidence>
<dbReference type="InterPro" id="IPR037069">
    <property type="entry name" value="AcylCoA_DH/ox_N_sf"/>
</dbReference>
<evidence type="ECO:0000313" key="9">
    <source>
        <dbReference type="EMBL" id="CAB4766630.1"/>
    </source>
</evidence>
<dbReference type="AlphaFoldDB" id="A0A6J7HZD0"/>